<dbReference type="SMART" id="SM00382">
    <property type="entry name" value="AAA"/>
    <property type="match status" value="1"/>
</dbReference>
<reference evidence="6 8" key="2">
    <citation type="journal article" date="2014" name="BMC Genomics">
        <title>An improved genome release (version Mt4.0) for the model legume Medicago truncatula.</title>
        <authorList>
            <person name="Tang H."/>
            <person name="Krishnakumar V."/>
            <person name="Bidwell S."/>
            <person name="Rosen B."/>
            <person name="Chan A."/>
            <person name="Zhou S."/>
            <person name="Gentzbittel L."/>
            <person name="Childs K.L."/>
            <person name="Yandell M."/>
            <person name="Gundlach H."/>
            <person name="Mayer K.F."/>
            <person name="Schwartz D.C."/>
            <person name="Town C.D."/>
        </authorList>
    </citation>
    <scope>GENOME REANNOTATION</scope>
    <source>
        <strain evidence="7 8">cv. Jemalong A17</strain>
    </source>
</reference>
<dbReference type="InterPro" id="IPR058192">
    <property type="entry name" value="WHD_ROQ1-like"/>
</dbReference>
<reference evidence="6 8" key="1">
    <citation type="journal article" date="2011" name="Nature">
        <title>The Medicago genome provides insight into the evolution of rhizobial symbioses.</title>
        <authorList>
            <person name="Young N.D."/>
            <person name="Debelle F."/>
            <person name="Oldroyd G.E."/>
            <person name="Geurts R."/>
            <person name="Cannon S.B."/>
            <person name="Udvardi M.K."/>
            <person name="Benedito V.A."/>
            <person name="Mayer K.F."/>
            <person name="Gouzy J."/>
            <person name="Schoof H."/>
            <person name="Van de Peer Y."/>
            <person name="Proost S."/>
            <person name="Cook D.R."/>
            <person name="Meyers B.C."/>
            <person name="Spannagl M."/>
            <person name="Cheung F."/>
            <person name="De Mita S."/>
            <person name="Krishnakumar V."/>
            <person name="Gundlach H."/>
            <person name="Zhou S."/>
            <person name="Mudge J."/>
            <person name="Bharti A.K."/>
            <person name="Murray J.D."/>
            <person name="Naoumkina M.A."/>
            <person name="Rosen B."/>
            <person name="Silverstein K.A."/>
            <person name="Tang H."/>
            <person name="Rombauts S."/>
            <person name="Zhao P.X."/>
            <person name="Zhou P."/>
            <person name="Barbe V."/>
            <person name="Bardou P."/>
            <person name="Bechner M."/>
            <person name="Bellec A."/>
            <person name="Berger A."/>
            <person name="Berges H."/>
            <person name="Bidwell S."/>
            <person name="Bisseling T."/>
            <person name="Choisne N."/>
            <person name="Couloux A."/>
            <person name="Denny R."/>
            <person name="Deshpande S."/>
            <person name="Dai X."/>
            <person name="Doyle J.J."/>
            <person name="Dudez A.M."/>
            <person name="Farmer A.D."/>
            <person name="Fouteau S."/>
            <person name="Franken C."/>
            <person name="Gibelin C."/>
            <person name="Gish J."/>
            <person name="Goldstein S."/>
            <person name="Gonzalez A.J."/>
            <person name="Green P.J."/>
            <person name="Hallab A."/>
            <person name="Hartog M."/>
            <person name="Hua A."/>
            <person name="Humphray S.J."/>
            <person name="Jeong D.H."/>
            <person name="Jing Y."/>
            <person name="Jocker A."/>
            <person name="Kenton S.M."/>
            <person name="Kim D.J."/>
            <person name="Klee K."/>
            <person name="Lai H."/>
            <person name="Lang C."/>
            <person name="Lin S."/>
            <person name="Macmil S.L."/>
            <person name="Magdelenat G."/>
            <person name="Matthews L."/>
            <person name="McCorrison J."/>
            <person name="Monaghan E.L."/>
            <person name="Mun J.H."/>
            <person name="Najar F.Z."/>
            <person name="Nicholson C."/>
            <person name="Noirot C."/>
            <person name="O'Bleness M."/>
            <person name="Paule C.R."/>
            <person name="Poulain J."/>
            <person name="Prion F."/>
            <person name="Qin B."/>
            <person name="Qu C."/>
            <person name="Retzel E.F."/>
            <person name="Riddle C."/>
            <person name="Sallet E."/>
            <person name="Samain S."/>
            <person name="Samson N."/>
            <person name="Sanders I."/>
            <person name="Saurat O."/>
            <person name="Scarpelli C."/>
            <person name="Schiex T."/>
            <person name="Segurens B."/>
            <person name="Severin A.J."/>
            <person name="Sherrier D.J."/>
            <person name="Shi R."/>
            <person name="Sims S."/>
            <person name="Singer S.R."/>
            <person name="Sinharoy S."/>
            <person name="Sterck L."/>
            <person name="Viollet A."/>
            <person name="Wang B.B."/>
            <person name="Wang K."/>
            <person name="Wang M."/>
            <person name="Wang X."/>
            <person name="Warfsmann J."/>
            <person name="Weissenbach J."/>
            <person name="White D.D."/>
            <person name="White J.D."/>
            <person name="Wiley G.B."/>
            <person name="Wincker P."/>
            <person name="Xing Y."/>
            <person name="Yang L."/>
            <person name="Yao Z."/>
            <person name="Ying F."/>
            <person name="Zhai J."/>
            <person name="Zhou L."/>
            <person name="Zuber A."/>
            <person name="Denarie J."/>
            <person name="Dixon R.A."/>
            <person name="May G.D."/>
            <person name="Schwartz D.C."/>
            <person name="Rogers J."/>
            <person name="Quetier F."/>
            <person name="Town C.D."/>
            <person name="Roe B.A."/>
        </authorList>
    </citation>
    <scope>NUCLEOTIDE SEQUENCE [LARGE SCALE GENOMIC DNA]</scope>
    <source>
        <strain evidence="6">A17</strain>
        <strain evidence="7 8">cv. Jemalong A17</strain>
    </source>
</reference>
<dbReference type="Gene3D" id="3.40.50.300">
    <property type="entry name" value="P-loop containing nucleotide triphosphate hydrolases"/>
    <property type="match status" value="1"/>
</dbReference>
<dbReference type="InterPro" id="IPR058546">
    <property type="entry name" value="RPS4B/Roq1-like_LRR"/>
</dbReference>
<evidence type="ECO:0000256" key="2">
    <source>
        <dbReference type="ARBA" id="ARBA00022737"/>
    </source>
</evidence>
<evidence type="ECO:0000313" key="7">
    <source>
        <dbReference type="EnsemblPlants" id="AES76112"/>
    </source>
</evidence>
<dbReference type="OMA" id="ISTHINY"/>
<dbReference type="FunFam" id="3.40.50.10140:FF:000007">
    <property type="entry name" value="Disease resistance protein (TIR-NBS-LRR class)"/>
    <property type="match status" value="1"/>
</dbReference>
<keyword evidence="4" id="KW-0520">NAD</keyword>
<dbReference type="Pfam" id="PF00931">
    <property type="entry name" value="NB-ARC"/>
    <property type="match status" value="1"/>
</dbReference>
<dbReference type="SUPFAM" id="SSF52200">
    <property type="entry name" value="Toll/Interleukin receptor TIR domain"/>
    <property type="match status" value="1"/>
</dbReference>
<feature type="domain" description="TIR" evidence="5">
    <location>
        <begin position="5"/>
        <end position="175"/>
    </location>
</feature>
<dbReference type="Gene3D" id="3.80.10.10">
    <property type="entry name" value="Ribonuclease Inhibitor"/>
    <property type="match status" value="2"/>
</dbReference>
<dbReference type="SMART" id="SM00255">
    <property type="entry name" value="TIR"/>
    <property type="match status" value="1"/>
</dbReference>
<dbReference type="InterPro" id="IPR032675">
    <property type="entry name" value="LRR_dom_sf"/>
</dbReference>
<dbReference type="InterPro" id="IPR027417">
    <property type="entry name" value="P-loop_NTPase"/>
</dbReference>
<dbReference type="Pfam" id="PF23286">
    <property type="entry name" value="LRR_13"/>
    <property type="match status" value="1"/>
</dbReference>
<reference evidence="7" key="3">
    <citation type="submission" date="2015-04" db="UniProtKB">
        <authorList>
            <consortium name="EnsemblPlants"/>
        </authorList>
    </citation>
    <scope>IDENTIFICATION</scope>
    <source>
        <strain evidence="7">cv. Jemalong A17</strain>
    </source>
</reference>
<evidence type="ECO:0000256" key="3">
    <source>
        <dbReference type="ARBA" id="ARBA00022821"/>
    </source>
</evidence>
<keyword evidence="1" id="KW-0433">Leucine-rich repeat</keyword>
<name>G7KHT0_MEDTR</name>
<dbReference type="GO" id="GO:0006952">
    <property type="term" value="P:defense response"/>
    <property type="evidence" value="ECO:0007669"/>
    <property type="project" value="InterPro"/>
</dbReference>
<dbReference type="Pfam" id="PF01582">
    <property type="entry name" value="TIR"/>
    <property type="match status" value="1"/>
</dbReference>
<evidence type="ECO:0000313" key="6">
    <source>
        <dbReference type="EMBL" id="AES76112.1"/>
    </source>
</evidence>
<dbReference type="InterPro" id="IPR002182">
    <property type="entry name" value="NB-ARC"/>
</dbReference>
<dbReference type="SUPFAM" id="SSF52058">
    <property type="entry name" value="L domain-like"/>
    <property type="match status" value="1"/>
</dbReference>
<dbReference type="Proteomes" id="UP000002051">
    <property type="component" value="Chromosome 6"/>
</dbReference>
<dbReference type="EnsemblPlants" id="AES76112">
    <property type="protein sequence ID" value="AES76112"/>
    <property type="gene ID" value="MTR_6g071430"/>
</dbReference>
<dbReference type="HOGENOM" id="CLU_001561_5_1_1"/>
<dbReference type="Pfam" id="PF23282">
    <property type="entry name" value="WHD_ROQ1"/>
    <property type="match status" value="1"/>
</dbReference>
<dbReference type="PANTHER" id="PTHR11017:SF219">
    <property type="entry name" value="ARCHAEAL ATPASE"/>
    <property type="match status" value="1"/>
</dbReference>
<evidence type="ECO:0000313" key="8">
    <source>
        <dbReference type="Proteomes" id="UP000002051"/>
    </source>
</evidence>
<dbReference type="PRINTS" id="PR00364">
    <property type="entry name" value="DISEASERSIST"/>
</dbReference>
<dbReference type="OrthoDB" id="1435371at2759"/>
<keyword evidence="3" id="KW-0611">Plant defense</keyword>
<dbReference type="Gene3D" id="3.40.50.10140">
    <property type="entry name" value="Toll/interleukin-1 receptor homology (TIR) domain"/>
    <property type="match status" value="1"/>
</dbReference>
<evidence type="ECO:0000259" key="5">
    <source>
        <dbReference type="PROSITE" id="PS50104"/>
    </source>
</evidence>
<dbReference type="GO" id="GO:0007165">
    <property type="term" value="P:signal transduction"/>
    <property type="evidence" value="ECO:0007669"/>
    <property type="project" value="InterPro"/>
</dbReference>
<evidence type="ECO:0000256" key="1">
    <source>
        <dbReference type="ARBA" id="ARBA00022614"/>
    </source>
</evidence>
<proteinExistence type="predicted"/>
<sequence>MAMQSPSRVFLSFRGSDTRNKFTGNLYKALVDKGIRTFIDDNDLERGDEITPSLVKAIEESRIFIPIFSANYASSSFCLDELVHIIHCYKTKSCLVFPVFYDVEPTHIRNQSGIYGEHLTKHEERFQNNEKNMERLRQWKIALIQAANLSGYHYSPHGYEYKFIEKIVEDISNNINHVFLNVAKYPVGLQSRIEEVKLLLDMGSEDEVRMVGLFGTGGMGKSTLAKAVYNFVADQFEGVCFLHNVRENSSHNNLKHLQEDLLLRTVKLNHKLGDVSEGISIIKERLSRKKILLILDDVDKLEQLEALAGGLDWFGHGSRVIITTRDKHLLACHGITSTHAVEELNETEALELLRRMAFKNDKVPSSYEEILNRVVTYASGLPLAIVTIGGNLFGRKVEDWERTLDEYENIPDKDIQRILQVSYDALKEKDQSVFLDIACCFKGCEWTKVKKILHAHYGHCIEHHVGVLAEKSLIGHWEYDTYVTLHDLIEDMGKEIVRQESPNKPGERSRLWFPDDIVNVLRDNTGTGNIEMIYLEFDSTARETEWDGMACKKMTNLKTLIIEYANFSRGPGYLPSSLRYWKWIFCPLKSLSCISSKEFNYMKVLTLNYSRYLTHIPDVSGLPNLEKCSFQNCESLIRIHSSIGHLNKLEILNASGCSKLEHFPPLQLLSLKKFKISHCESLKKITIHNSIGHLNKLEILNTSNCLKLEHFPPLQLPSLKKFEISGCESLKNFPELLCKMTNIKDIEIYDTSIEELRYSFQNFSELQRLTISGGGKLRFPKYNDTMNSIVFSNVEHVDLRDNNLSDECLPILLKWFVNVTFLDLSENYFTILPECLGECHRLKHLYLKFCEALEEIRGIPPNLERLCADECYSLSSSSIRMLMSQKLHESAGCTHFRFPNKTRRIPDWFEHQSRGGKIAFWYHKKLPSISFTFIIIYEHYTTVKLFVNGYEKEISFDEFTGEFGKLVDDETVLDNYTTLLHIKLEEGNELGERLLKKEWIHVEFKLKDHENSVYAQMGIHVWGIDPSLSQFMQEGIDPSILYPQKKQRLVEVGVSEKGEEEEEG</sequence>
<organism evidence="6 8">
    <name type="scientific">Medicago truncatula</name>
    <name type="common">Barrel medic</name>
    <name type="synonym">Medicago tribuloides</name>
    <dbReference type="NCBI Taxonomy" id="3880"/>
    <lineage>
        <taxon>Eukaryota</taxon>
        <taxon>Viridiplantae</taxon>
        <taxon>Streptophyta</taxon>
        <taxon>Embryophyta</taxon>
        <taxon>Tracheophyta</taxon>
        <taxon>Spermatophyta</taxon>
        <taxon>Magnoliopsida</taxon>
        <taxon>eudicotyledons</taxon>
        <taxon>Gunneridae</taxon>
        <taxon>Pentapetalae</taxon>
        <taxon>rosids</taxon>
        <taxon>fabids</taxon>
        <taxon>Fabales</taxon>
        <taxon>Fabaceae</taxon>
        <taxon>Papilionoideae</taxon>
        <taxon>50 kb inversion clade</taxon>
        <taxon>NPAAA clade</taxon>
        <taxon>Hologalegina</taxon>
        <taxon>IRL clade</taxon>
        <taxon>Trifolieae</taxon>
        <taxon>Medicago</taxon>
    </lineage>
</organism>
<dbReference type="AlphaFoldDB" id="G7KHT0"/>
<dbReference type="PANTHER" id="PTHR11017">
    <property type="entry name" value="LEUCINE-RICH REPEAT-CONTAINING PROTEIN"/>
    <property type="match status" value="1"/>
</dbReference>
<gene>
    <name evidence="6" type="ordered locus">MTR_6g071430</name>
</gene>
<dbReference type="InterPro" id="IPR000157">
    <property type="entry name" value="TIR_dom"/>
</dbReference>
<protein>
    <submittedName>
        <fullName evidence="6">Disease resistance protein (TIR-NBS-LRR class)</fullName>
    </submittedName>
</protein>
<dbReference type="PROSITE" id="PS50104">
    <property type="entry name" value="TIR"/>
    <property type="match status" value="1"/>
</dbReference>
<keyword evidence="2" id="KW-0677">Repeat</keyword>
<dbReference type="InterPro" id="IPR042197">
    <property type="entry name" value="Apaf_helical"/>
</dbReference>
<keyword evidence="8" id="KW-1185">Reference proteome</keyword>
<dbReference type="STRING" id="3880.G7KHT0"/>
<evidence type="ECO:0000256" key="4">
    <source>
        <dbReference type="ARBA" id="ARBA00023027"/>
    </source>
</evidence>
<accession>G7KHT0</accession>
<dbReference type="InterPro" id="IPR044974">
    <property type="entry name" value="Disease_R_plants"/>
</dbReference>
<dbReference type="InterPro" id="IPR035897">
    <property type="entry name" value="Toll_tir_struct_dom_sf"/>
</dbReference>
<dbReference type="Gene3D" id="1.10.8.430">
    <property type="entry name" value="Helical domain of apoptotic protease-activating factors"/>
    <property type="match status" value="1"/>
</dbReference>
<dbReference type="InterPro" id="IPR003593">
    <property type="entry name" value="AAA+_ATPase"/>
</dbReference>
<dbReference type="EMBL" id="CM001222">
    <property type="protein sequence ID" value="AES76112.1"/>
    <property type="molecule type" value="Genomic_DNA"/>
</dbReference>
<dbReference type="eggNOG" id="ENOG502SD6T">
    <property type="taxonomic scope" value="Eukaryota"/>
</dbReference>
<dbReference type="SUPFAM" id="SSF52540">
    <property type="entry name" value="P-loop containing nucleoside triphosphate hydrolases"/>
    <property type="match status" value="1"/>
</dbReference>
<dbReference type="PaxDb" id="3880-AES76112"/>
<dbReference type="GO" id="GO:0043531">
    <property type="term" value="F:ADP binding"/>
    <property type="evidence" value="ECO:0007669"/>
    <property type="project" value="InterPro"/>
</dbReference>